<dbReference type="RefSeq" id="WP_146950406.1">
    <property type="nucleotide sequence ID" value="NZ_VOQF01000016.1"/>
</dbReference>
<keyword evidence="2" id="KW-1133">Transmembrane helix</keyword>
<dbReference type="OrthoDB" id="2707117at2"/>
<feature type="transmembrane region" description="Helical" evidence="2">
    <location>
        <begin position="12"/>
        <end position="35"/>
    </location>
</feature>
<dbReference type="Proteomes" id="UP000321363">
    <property type="component" value="Unassembled WGS sequence"/>
</dbReference>
<sequence length="132" mass="14947">MKSNDKRIRISSTIFILIINSLFICYVVILTAGFLTSNTVAYYSDHKSANGSMTIGIWSNDEVGQQGINNKSPESLYGNTEFFTEEANQKEKSIKTNESIKETELKKERNEKVKIQVENSEKTANEKEGEIK</sequence>
<feature type="region of interest" description="Disordered" evidence="1">
    <location>
        <begin position="105"/>
        <end position="132"/>
    </location>
</feature>
<keyword evidence="2" id="KW-0472">Membrane</keyword>
<evidence type="ECO:0000256" key="2">
    <source>
        <dbReference type="SAM" id="Phobius"/>
    </source>
</evidence>
<evidence type="ECO:0000313" key="4">
    <source>
        <dbReference type="Proteomes" id="UP000321363"/>
    </source>
</evidence>
<evidence type="ECO:0000256" key="1">
    <source>
        <dbReference type="SAM" id="MobiDB-lite"/>
    </source>
</evidence>
<keyword evidence="4" id="KW-1185">Reference proteome</keyword>
<gene>
    <name evidence="3" type="ORF">FS935_19950</name>
</gene>
<protein>
    <submittedName>
        <fullName evidence="3">Uncharacterized protein</fullName>
    </submittedName>
</protein>
<name>A0A5C6VKF8_9BACI</name>
<accession>A0A5C6VKF8</accession>
<dbReference type="EMBL" id="VOQF01000016">
    <property type="protein sequence ID" value="TXC85777.1"/>
    <property type="molecule type" value="Genomic_DNA"/>
</dbReference>
<keyword evidence="2" id="KW-0812">Transmembrane</keyword>
<reference evidence="3 4" key="1">
    <citation type="journal article" date="2005" name="Int. J. Syst. Evol. Microbiol.">
        <title>Bacillus litoralis sp. nov., isolated from a tidal flat of the Yellow Sea in Korea.</title>
        <authorList>
            <person name="Yoon J.H."/>
            <person name="Oh T.K."/>
        </authorList>
    </citation>
    <scope>NUCLEOTIDE SEQUENCE [LARGE SCALE GENOMIC DNA]</scope>
    <source>
        <strain evidence="3 4">SW-211</strain>
    </source>
</reference>
<dbReference type="AlphaFoldDB" id="A0A5C6VKF8"/>
<comment type="caution">
    <text evidence="3">The sequence shown here is derived from an EMBL/GenBank/DDBJ whole genome shotgun (WGS) entry which is preliminary data.</text>
</comment>
<proteinExistence type="predicted"/>
<evidence type="ECO:0000313" key="3">
    <source>
        <dbReference type="EMBL" id="TXC85777.1"/>
    </source>
</evidence>
<organism evidence="3 4">
    <name type="scientific">Metabacillus litoralis</name>
    <dbReference type="NCBI Taxonomy" id="152268"/>
    <lineage>
        <taxon>Bacteria</taxon>
        <taxon>Bacillati</taxon>
        <taxon>Bacillota</taxon>
        <taxon>Bacilli</taxon>
        <taxon>Bacillales</taxon>
        <taxon>Bacillaceae</taxon>
        <taxon>Metabacillus</taxon>
    </lineage>
</organism>